<dbReference type="OrthoDB" id="5597362at2"/>
<dbReference type="STRING" id="1121267.CCUN_1452"/>
<evidence type="ECO:0000313" key="3">
    <source>
        <dbReference type="Proteomes" id="UP000192902"/>
    </source>
</evidence>
<dbReference type="KEGG" id="ccun:CCUN_1452"/>
<keyword evidence="1" id="KW-1133">Transmembrane helix</keyword>
<name>A0A1W6BY56_9BACT</name>
<proteinExistence type="predicted"/>
<evidence type="ECO:0000313" key="2">
    <source>
        <dbReference type="EMBL" id="ARJ57039.1"/>
    </source>
</evidence>
<protein>
    <submittedName>
        <fullName evidence="2">Putative membrane protein</fullName>
    </submittedName>
</protein>
<keyword evidence="1" id="KW-0812">Transmembrane</keyword>
<reference evidence="2 3" key="1">
    <citation type="submission" date="2017-04" db="EMBL/GenBank/DDBJ databases">
        <title>Complete genome sequence of the Campylobacter cuniculorum type strain LMG24588.</title>
        <authorList>
            <person name="Miller W.G."/>
            <person name="Yee E."/>
            <person name="Revez J."/>
            <person name="Bono J.L."/>
            <person name="Rossi M."/>
        </authorList>
    </citation>
    <scope>NUCLEOTIDE SEQUENCE [LARGE SCALE GENOMIC DNA]</scope>
    <source>
        <strain evidence="2 3">LMG 24588</strain>
    </source>
</reference>
<feature type="transmembrane region" description="Helical" evidence="1">
    <location>
        <begin position="112"/>
        <end position="134"/>
    </location>
</feature>
<feature type="transmembrane region" description="Helical" evidence="1">
    <location>
        <begin position="140"/>
        <end position="161"/>
    </location>
</feature>
<dbReference type="eggNOG" id="COG0596">
    <property type="taxonomic scope" value="Bacteria"/>
</dbReference>
<sequence length="370" mass="44246">MLERDVFYIAGYDPRSYRHYYALFKKELNLYDDSLKINISKNNEKFPFWEILTPRVKTCYTFLAWNDLVRKNWTQNIQNSFKDAFNLFRIYIITGLFIKFGKESIYQLITGFYPFFYVLFSLLFSFVLGFFVFIVVKIYAFWFFALILGILALVLINQILFKFGKKLAVFWITRICVFCAKWHRIKQGAFDKRLEEFAQSIFNALKAHQNVKNYELILLSHSVGTILCIEVLARVLFLCKENNLDFSQFKILTLGECIPLVSYQKKSLEFRKKLEFISKFDLKWYDYTSIIDGACFPQVDFFTTSGIKEGFRPKFYSPKFHTLYEKEHYKKIKKDKYKAHFLYLMSSEIKGQYDFFDFVVGEKILEEKIN</sequence>
<dbReference type="RefSeq" id="WP_027305173.1">
    <property type="nucleotide sequence ID" value="NZ_CP020867.1"/>
</dbReference>
<gene>
    <name evidence="2" type="ORF">CCUN_1452</name>
</gene>
<keyword evidence="1" id="KW-0472">Membrane</keyword>
<dbReference type="EMBL" id="CP020867">
    <property type="protein sequence ID" value="ARJ57039.1"/>
    <property type="molecule type" value="Genomic_DNA"/>
</dbReference>
<accession>A0A1W6BY56</accession>
<evidence type="ECO:0000256" key="1">
    <source>
        <dbReference type="SAM" id="Phobius"/>
    </source>
</evidence>
<dbReference type="AlphaFoldDB" id="A0A1W6BY56"/>
<dbReference type="Proteomes" id="UP000192902">
    <property type="component" value="Chromosome"/>
</dbReference>
<organism evidence="2 3">
    <name type="scientific">Campylobacter cuniculorum DSM 23162 = LMG 24588</name>
    <dbReference type="NCBI Taxonomy" id="1121267"/>
    <lineage>
        <taxon>Bacteria</taxon>
        <taxon>Pseudomonadati</taxon>
        <taxon>Campylobacterota</taxon>
        <taxon>Epsilonproteobacteria</taxon>
        <taxon>Campylobacterales</taxon>
        <taxon>Campylobacteraceae</taxon>
        <taxon>Campylobacter</taxon>
    </lineage>
</organism>